<dbReference type="AlphaFoldDB" id="A0A097EJA1"/>
<evidence type="ECO:0008006" key="4">
    <source>
        <dbReference type="Google" id="ProtNLM"/>
    </source>
</evidence>
<dbReference type="HOGENOM" id="CLU_157994_0_0_5"/>
<dbReference type="eggNOG" id="ENOG5033BNR">
    <property type="taxonomic scope" value="Bacteria"/>
</dbReference>
<accession>A0A097EJA1</accession>
<evidence type="ECO:0000256" key="1">
    <source>
        <dbReference type="SAM" id="SignalP"/>
    </source>
</evidence>
<dbReference type="STRING" id="1549858.MC45_16075"/>
<gene>
    <name evidence="2" type="ORF">MC45_16075</name>
</gene>
<sequence>MSPIRSDRMSRFSFLVVVATLAGCSPTAAVEGPVALGQTALVGGPRVRPDHVVEDSRCPVGTRCVWAGRVVVRATVSGGAWSRSVDLILGVPVDVADGKLTLTAVTPARRAGQSAKTTPSRFTFAFQGGL</sequence>
<name>A0A097EJA1_9SPHN</name>
<feature type="signal peptide" evidence="1">
    <location>
        <begin position="1"/>
        <end position="29"/>
    </location>
</feature>
<dbReference type="Proteomes" id="UP000033200">
    <property type="component" value="Chromosome"/>
</dbReference>
<feature type="chain" id="PRO_5001934737" description="Lipoprotein" evidence="1">
    <location>
        <begin position="30"/>
        <end position="130"/>
    </location>
</feature>
<dbReference type="PROSITE" id="PS51257">
    <property type="entry name" value="PROKAR_LIPOPROTEIN"/>
    <property type="match status" value="1"/>
</dbReference>
<keyword evidence="3" id="KW-1185">Reference proteome</keyword>
<dbReference type="EMBL" id="CP009571">
    <property type="protein sequence ID" value="AIT07633.1"/>
    <property type="molecule type" value="Genomic_DNA"/>
</dbReference>
<dbReference type="KEGG" id="stax:MC45_16075"/>
<proteinExistence type="predicted"/>
<evidence type="ECO:0000313" key="3">
    <source>
        <dbReference type="Proteomes" id="UP000033200"/>
    </source>
</evidence>
<keyword evidence="1" id="KW-0732">Signal</keyword>
<organism evidence="2 3">
    <name type="scientific">Sphingomonas taxi</name>
    <dbReference type="NCBI Taxonomy" id="1549858"/>
    <lineage>
        <taxon>Bacteria</taxon>
        <taxon>Pseudomonadati</taxon>
        <taxon>Pseudomonadota</taxon>
        <taxon>Alphaproteobacteria</taxon>
        <taxon>Sphingomonadales</taxon>
        <taxon>Sphingomonadaceae</taxon>
        <taxon>Sphingomonas</taxon>
    </lineage>
</organism>
<reference evidence="2 3" key="1">
    <citation type="submission" date="2014-09" db="EMBL/GenBank/DDBJ databases">
        <title>Using Illumina technology Improving SMRT sequencing Genome Assembly by RASTools.</title>
        <authorList>
            <person name="Zhou Y."/>
            <person name="Ma T."/>
            <person name="Liu T."/>
        </authorList>
    </citation>
    <scope>NUCLEOTIDE SEQUENCE [LARGE SCALE GENOMIC DNA]</scope>
    <source>
        <strain evidence="2 3">ATCC 55669</strain>
    </source>
</reference>
<protein>
    <recommendedName>
        <fullName evidence="4">Lipoprotein</fullName>
    </recommendedName>
</protein>
<evidence type="ECO:0000313" key="2">
    <source>
        <dbReference type="EMBL" id="AIT07633.1"/>
    </source>
</evidence>